<evidence type="ECO:0000256" key="4">
    <source>
        <dbReference type="ARBA" id="ARBA00023157"/>
    </source>
</evidence>
<gene>
    <name evidence="8" type="primary">CarE5</name>
</gene>
<evidence type="ECO:0000256" key="5">
    <source>
        <dbReference type="ARBA" id="ARBA00023180"/>
    </source>
</evidence>
<dbReference type="PROSITE" id="PS00122">
    <property type="entry name" value="CARBOXYLESTERASE_B_1"/>
    <property type="match status" value="1"/>
</dbReference>
<dbReference type="PANTHER" id="PTHR43142:SF1">
    <property type="entry name" value="CARBOXYLIC ESTER HYDROLASE"/>
    <property type="match status" value="1"/>
</dbReference>
<dbReference type="Gene3D" id="3.40.50.1820">
    <property type="entry name" value="alpha/beta hydrolase"/>
    <property type="match status" value="1"/>
</dbReference>
<dbReference type="Pfam" id="PF00135">
    <property type="entry name" value="COesterase"/>
    <property type="match status" value="1"/>
</dbReference>
<accession>A0A3G2KX69</accession>
<dbReference type="SUPFAM" id="SSF53474">
    <property type="entry name" value="alpha/beta-Hydrolases"/>
    <property type="match status" value="1"/>
</dbReference>
<evidence type="ECO:0000259" key="7">
    <source>
        <dbReference type="Pfam" id="PF00135"/>
    </source>
</evidence>
<keyword evidence="4" id="KW-1015">Disulfide bond</keyword>
<dbReference type="PANTHER" id="PTHR43142">
    <property type="entry name" value="CARBOXYLIC ESTER HYDROLASE"/>
    <property type="match status" value="1"/>
</dbReference>
<keyword evidence="2" id="KW-0719">Serine esterase</keyword>
<comment type="similarity">
    <text evidence="1 6">Belongs to the type-B carboxylesterase/lipase family.</text>
</comment>
<feature type="domain" description="Carboxylesterase type B" evidence="7">
    <location>
        <begin position="3"/>
        <end position="379"/>
    </location>
</feature>
<dbReference type="AlphaFoldDB" id="A0A3G2KX69"/>
<evidence type="ECO:0000313" key="8">
    <source>
        <dbReference type="EMBL" id="AYN64427.1"/>
    </source>
</evidence>
<dbReference type="InterPro" id="IPR002018">
    <property type="entry name" value="CarbesteraseB"/>
</dbReference>
<dbReference type="InterPro" id="IPR019826">
    <property type="entry name" value="Carboxylesterase_B_AS"/>
</dbReference>
<protein>
    <recommendedName>
        <fullName evidence="6">Carboxylic ester hydrolase</fullName>
        <ecNumber evidence="6">3.1.1.-</ecNumber>
    </recommendedName>
</protein>
<dbReference type="EMBL" id="MG676378">
    <property type="protein sequence ID" value="AYN64427.1"/>
    <property type="molecule type" value="mRNA"/>
</dbReference>
<name>A0A3G2KX69_9CUCU</name>
<organism evidence="8">
    <name type="scientific">Dendroctonus armandi</name>
    <dbReference type="NCBI Taxonomy" id="77159"/>
    <lineage>
        <taxon>Eukaryota</taxon>
        <taxon>Metazoa</taxon>
        <taxon>Ecdysozoa</taxon>
        <taxon>Arthropoda</taxon>
        <taxon>Hexapoda</taxon>
        <taxon>Insecta</taxon>
        <taxon>Pterygota</taxon>
        <taxon>Neoptera</taxon>
        <taxon>Endopterygota</taxon>
        <taxon>Coleoptera</taxon>
        <taxon>Polyphaga</taxon>
        <taxon>Cucujiformia</taxon>
        <taxon>Curculionidae</taxon>
        <taxon>Scolytinae</taxon>
        <taxon>Dendroctonus</taxon>
    </lineage>
</organism>
<evidence type="ECO:0000256" key="3">
    <source>
        <dbReference type="ARBA" id="ARBA00022801"/>
    </source>
</evidence>
<dbReference type="GO" id="GO:0052689">
    <property type="term" value="F:carboxylic ester hydrolase activity"/>
    <property type="evidence" value="ECO:0007669"/>
    <property type="project" value="UniProtKB-KW"/>
</dbReference>
<evidence type="ECO:0000256" key="1">
    <source>
        <dbReference type="ARBA" id="ARBA00005964"/>
    </source>
</evidence>
<evidence type="ECO:0000256" key="2">
    <source>
        <dbReference type="ARBA" id="ARBA00022487"/>
    </source>
</evidence>
<dbReference type="InterPro" id="IPR029058">
    <property type="entry name" value="AB_hydrolase_fold"/>
</dbReference>
<sequence length="401" mass="44832">MDEDIVVVIPNYRVGPFGFLATGDLSAPGNAGLKDQNLALKWTYENVHLFGGDNERITIAGQSAGGSSVGWQLLSKKSQGLFRAAIIESGSPMNTWAYQDDPNSYAIHLASAINSTITELTTKELVEFLQRVDSRALDVASTVALGKQPLPVIEPYHDEAFISEAMFELFDSGTYTQVPTIIGVNSEEKITTANDVAALVKYAKGVDETSRTLVPPYFNYKADVNSDEVGNKIRSIYVGNETLEEHLGQYIRLSSDNQFTRSVIKQGQLMAKYNDVFFYVFSYDGEAGGVSATFPDADSVAHAEELKYNWSTVPLAQLNDQDRLTHYRMMRLWVNFVKYLNPTPVNDDLLQNVTWQKVSEDIYNFLNINGSLSLEQNPKGDHFIGWNSLFDEYAQRPFKTY</sequence>
<evidence type="ECO:0000256" key="6">
    <source>
        <dbReference type="RuleBase" id="RU361235"/>
    </source>
</evidence>
<dbReference type="EC" id="3.1.1.-" evidence="6"/>
<proteinExistence type="evidence at transcript level"/>
<keyword evidence="5" id="KW-0325">Glycoprotein</keyword>
<keyword evidence="3 6" id="KW-0378">Hydrolase</keyword>
<reference evidence="8" key="1">
    <citation type="journal article" date="2018" name="Pest Manag. Sci.">
        <title>Isolation of CarE genes from the Chinese white pine beetle Dendroctonus armandi (Curculionidae: Scolytinae) and their response to host chemical defense.</title>
        <authorList>
            <person name="Dai L."/>
            <person name="Gao H."/>
            <person name="Ye J."/>
            <person name="Fu D."/>
            <person name="Sun Y."/>
            <person name="Chen H."/>
        </authorList>
    </citation>
    <scope>NUCLEOTIDE SEQUENCE</scope>
</reference>